<protein>
    <submittedName>
        <fullName evidence="1">Uncharacterized protein</fullName>
    </submittedName>
</protein>
<accession>A0ABN9VIK5</accession>
<comment type="caution">
    <text evidence="1">The sequence shown here is derived from an EMBL/GenBank/DDBJ whole genome shotgun (WGS) entry which is preliminary data.</text>
</comment>
<dbReference type="EMBL" id="CAUYUJ010017237">
    <property type="protein sequence ID" value="CAK0873069.1"/>
    <property type="molecule type" value="Genomic_DNA"/>
</dbReference>
<evidence type="ECO:0000313" key="2">
    <source>
        <dbReference type="Proteomes" id="UP001189429"/>
    </source>
</evidence>
<keyword evidence="2" id="KW-1185">Reference proteome</keyword>
<proteinExistence type="predicted"/>
<evidence type="ECO:0000313" key="1">
    <source>
        <dbReference type="EMBL" id="CAK0873069.1"/>
    </source>
</evidence>
<organism evidence="1 2">
    <name type="scientific">Prorocentrum cordatum</name>
    <dbReference type="NCBI Taxonomy" id="2364126"/>
    <lineage>
        <taxon>Eukaryota</taxon>
        <taxon>Sar</taxon>
        <taxon>Alveolata</taxon>
        <taxon>Dinophyceae</taxon>
        <taxon>Prorocentrales</taxon>
        <taxon>Prorocentraceae</taxon>
        <taxon>Prorocentrum</taxon>
    </lineage>
</organism>
<name>A0ABN9VIK5_9DINO</name>
<gene>
    <name evidence="1" type="ORF">PCOR1329_LOCUS58371</name>
</gene>
<reference evidence="1" key="1">
    <citation type="submission" date="2023-10" db="EMBL/GenBank/DDBJ databases">
        <authorList>
            <person name="Chen Y."/>
            <person name="Shah S."/>
            <person name="Dougan E. K."/>
            <person name="Thang M."/>
            <person name="Chan C."/>
        </authorList>
    </citation>
    <scope>NUCLEOTIDE SEQUENCE [LARGE SCALE GENOMIC DNA]</scope>
</reference>
<dbReference type="Proteomes" id="UP001189429">
    <property type="component" value="Unassembled WGS sequence"/>
</dbReference>
<sequence length="272" mass="30282">MWWTGRPLRRLRAAKAVFDCAPLLHQYVVQEGLRAGQLPYFDAALRTRSVQSIGMFSEIHGSAPVTGPSLAAWTFFDMVFRYIGEYAIICDNLLLGPCAQQTQQFVKDGLSPENAASFGEKAKALLTSVLETLSDVAATNSVGDGRKQWVRGRKAEFVAPKRYRPIDHLLEAMTGWAAPSAIVGPMLHGLLRLLRGTAEVDMGIAEKKFERIMMELLRFELLGRPTLPDKIPFHLRIFVYAMKFPLSDIMHDACLPVFQGGQGVRLAASAWF</sequence>